<evidence type="ECO:0000256" key="13">
    <source>
        <dbReference type="ARBA" id="ARBA00023034"/>
    </source>
</evidence>
<dbReference type="Gene3D" id="3.90.550.10">
    <property type="entry name" value="Spore Coat Polysaccharide Biosynthesis Protein SpsA, Chain A"/>
    <property type="match status" value="1"/>
</dbReference>
<evidence type="ECO:0000313" key="27">
    <source>
        <dbReference type="EMBL" id="OAE24924.1"/>
    </source>
</evidence>
<feature type="binding site" evidence="23">
    <location>
        <position position="156"/>
    </location>
    <ligand>
        <name>substrate</name>
    </ligand>
</feature>
<dbReference type="Proteomes" id="UP000077202">
    <property type="component" value="Unassembled WGS sequence"/>
</dbReference>
<evidence type="ECO:0000256" key="15">
    <source>
        <dbReference type="ARBA" id="ARBA00023157"/>
    </source>
</evidence>
<keyword evidence="16" id="KW-0325">Glycoprotein</keyword>
<dbReference type="UniPathway" id="UPA00378"/>
<evidence type="ECO:0000256" key="6">
    <source>
        <dbReference type="ARBA" id="ARBA00014817"/>
    </source>
</evidence>
<evidence type="ECO:0000256" key="11">
    <source>
        <dbReference type="ARBA" id="ARBA00022968"/>
    </source>
</evidence>
<evidence type="ECO:0000313" key="28">
    <source>
        <dbReference type="Proteomes" id="UP000077202"/>
    </source>
</evidence>
<evidence type="ECO:0000256" key="10">
    <source>
        <dbReference type="ARBA" id="ARBA00022723"/>
    </source>
</evidence>
<comment type="subcellular location">
    <subcellularLocation>
        <location evidence="2">Golgi apparatus membrane</location>
        <topology evidence="2">Single-pass type II membrane protein</topology>
    </subcellularLocation>
</comment>
<accession>A0A176VVU4</accession>
<reference evidence="27" key="1">
    <citation type="submission" date="2016-03" db="EMBL/GenBank/DDBJ databases">
        <title>Mechanisms controlling the formation of the plant cell surface in tip-growing cells are functionally conserved among land plants.</title>
        <authorList>
            <person name="Honkanen S."/>
            <person name="Jones V.A."/>
            <person name="Morieri G."/>
            <person name="Champion C."/>
            <person name="Hetherington A.J."/>
            <person name="Kelly S."/>
            <person name="Saint-Marcoux D."/>
            <person name="Proust H."/>
            <person name="Prescott H."/>
            <person name="Dolan L."/>
        </authorList>
    </citation>
    <scope>NUCLEOTIDE SEQUENCE [LARGE SCALE GENOMIC DNA]</scope>
    <source>
        <tissue evidence="27">Whole gametophyte</tissue>
    </source>
</reference>
<evidence type="ECO:0000256" key="20">
    <source>
        <dbReference type="ARBA" id="ARBA00032552"/>
    </source>
</evidence>
<evidence type="ECO:0000256" key="9">
    <source>
        <dbReference type="ARBA" id="ARBA00022692"/>
    </source>
</evidence>
<evidence type="ECO:0000256" key="18">
    <source>
        <dbReference type="ARBA" id="ARBA00029663"/>
    </source>
</evidence>
<evidence type="ECO:0000256" key="12">
    <source>
        <dbReference type="ARBA" id="ARBA00022989"/>
    </source>
</evidence>
<keyword evidence="17 24" id="KW-0464">Manganese</keyword>
<sequence length="510" mass="57900">MQKSGFSFSGCSRRRFLVLMLFQLIAMCLVWTVLQHLSTDISEWLPRSLSGQEWELNEEILTKRAKLPFSESSGDPNDAKAGGGLGFIPFSNELSRSLHLKNQEPPRNRDLFPELAADHVPIVLYVHNRPQYLQVVVDSLAKVKDIEKTLLIVSHDGYFPAMNAIVDNIKFCQVKPIYAIFSPHLFQDSFPGLGPDDCRGAEDHAERGCVGNPDQYGNHRAVRIISLKHHWWWMMNTVWDGLAETRNHDGNILFIEEDHVILPDAYCAIQMLIKLKATKCPECLAVNLAPVDVNSRGENYPVLIVEKIGNVGYSFNRTVFNMIHSKSKPFCKFDDYNWDITMWAAVFPSFPSAGYTLRGPRASAMHFGKCGLHQGQEKGKPECIDDYDRLKVTSDETEPYLNEEWKVMKFPIRGYNKGFEGWGGWGDKRDQQLCLDFSIMYRRSNRNMPFEDGVQQGILVRKHSYPLEPRAAQTSILSSVRPLGITKQGRHGHHVSLPSQVCSTLVASNK</sequence>
<dbReference type="GO" id="GO:0000139">
    <property type="term" value="C:Golgi membrane"/>
    <property type="evidence" value="ECO:0007669"/>
    <property type="project" value="UniProtKB-SubCell"/>
</dbReference>
<keyword evidence="12 26" id="KW-1133">Transmembrane helix</keyword>
<comment type="caution">
    <text evidence="27">The sequence shown here is derived from an EMBL/GenBank/DDBJ whole genome shotgun (WGS) entry which is preliminary data.</text>
</comment>
<protein>
    <recommendedName>
        <fullName evidence="6">Alpha-1,6-mannosyl-glycoprotein 2-beta-N-acetylglucosaminyltransferase</fullName>
        <ecNumber evidence="5">2.4.1.143</ecNumber>
    </recommendedName>
    <alternativeName>
        <fullName evidence="21">Beta-1,2-N-acetylglucosaminyltransferase II</fullName>
    </alternativeName>
    <alternativeName>
        <fullName evidence="20">GlcNAc-T II</fullName>
    </alternativeName>
    <alternativeName>
        <fullName evidence="19">Mannoside acetylglucosaminyltransferase 2</fullName>
    </alternativeName>
    <alternativeName>
        <fullName evidence="18">N-glycosyl-oligosaccharide-glycoprotein N-acetylglucosaminyltransferase II</fullName>
    </alternativeName>
</protein>
<evidence type="ECO:0000256" key="5">
    <source>
        <dbReference type="ARBA" id="ARBA00012613"/>
    </source>
</evidence>
<evidence type="ECO:0000256" key="1">
    <source>
        <dbReference type="ARBA" id="ARBA00001936"/>
    </source>
</evidence>
<dbReference type="EC" id="2.4.1.143" evidence="5"/>
<dbReference type="GO" id="GO:0006487">
    <property type="term" value="P:protein N-linked glycosylation"/>
    <property type="evidence" value="ECO:0007669"/>
    <property type="project" value="TreeGrafter"/>
</dbReference>
<keyword evidence="15 25" id="KW-1015">Disulfide bond</keyword>
<keyword evidence="9 26" id="KW-0812">Transmembrane</keyword>
<organism evidence="27 28">
    <name type="scientific">Marchantia polymorpha subsp. ruderalis</name>
    <dbReference type="NCBI Taxonomy" id="1480154"/>
    <lineage>
        <taxon>Eukaryota</taxon>
        <taxon>Viridiplantae</taxon>
        <taxon>Streptophyta</taxon>
        <taxon>Embryophyta</taxon>
        <taxon>Marchantiophyta</taxon>
        <taxon>Marchantiopsida</taxon>
        <taxon>Marchantiidae</taxon>
        <taxon>Marchantiales</taxon>
        <taxon>Marchantiaceae</taxon>
        <taxon>Marchantia</taxon>
    </lineage>
</organism>
<dbReference type="GO" id="GO:0046872">
    <property type="term" value="F:metal ion binding"/>
    <property type="evidence" value="ECO:0007669"/>
    <property type="project" value="UniProtKB-KW"/>
</dbReference>
<dbReference type="GO" id="GO:0009312">
    <property type="term" value="P:oligosaccharide biosynthetic process"/>
    <property type="evidence" value="ECO:0007669"/>
    <property type="project" value="InterPro"/>
</dbReference>
<feature type="transmembrane region" description="Helical" evidence="26">
    <location>
        <begin position="16"/>
        <end position="34"/>
    </location>
</feature>
<gene>
    <name evidence="27" type="ORF">AXG93_2931s1690</name>
</gene>
<keyword evidence="13" id="KW-0333">Golgi apparatus</keyword>
<name>A0A176VVU4_MARPO</name>
<dbReference type="GO" id="GO:0005795">
    <property type="term" value="C:Golgi stack"/>
    <property type="evidence" value="ECO:0007669"/>
    <property type="project" value="InterPro"/>
</dbReference>
<evidence type="ECO:0000256" key="22">
    <source>
        <dbReference type="ARBA" id="ARBA00093257"/>
    </source>
</evidence>
<dbReference type="SUPFAM" id="SSF53448">
    <property type="entry name" value="Nucleotide-diphospho-sugar transferases"/>
    <property type="match status" value="1"/>
</dbReference>
<dbReference type="PANTHER" id="PTHR12871:SF0">
    <property type="entry name" value="ALPHA-1,6-MANNOSYL-GLYCOPROTEIN 2-BETA-N-ACETYLGLUCOSAMINYLTRANSFERASE"/>
    <property type="match status" value="1"/>
</dbReference>
<dbReference type="InterPro" id="IPR007754">
    <property type="entry name" value="GlcNAc_II"/>
</dbReference>
<dbReference type="PANTHER" id="PTHR12871">
    <property type="entry name" value="BETA-1,2-N-ACETYLGLUCOSAMINYLTRANSFERASE II"/>
    <property type="match status" value="1"/>
</dbReference>
<keyword evidence="10 24" id="KW-0479">Metal-binding</keyword>
<evidence type="ECO:0000256" key="23">
    <source>
        <dbReference type="PIRSR" id="PIRSR607754-1"/>
    </source>
</evidence>
<feature type="disulfide bond" evidence="25">
    <location>
        <begin position="331"/>
        <end position="434"/>
    </location>
</feature>
<evidence type="ECO:0000256" key="24">
    <source>
        <dbReference type="PIRSR" id="PIRSR607754-2"/>
    </source>
</evidence>
<evidence type="ECO:0000256" key="25">
    <source>
        <dbReference type="PIRSR" id="PIRSR607754-3"/>
    </source>
</evidence>
<feature type="disulfide bond" evidence="25">
    <location>
        <begin position="198"/>
        <end position="209"/>
    </location>
</feature>
<keyword evidence="8" id="KW-0808">Transferase</keyword>
<keyword evidence="11" id="KW-0735">Signal-anchor</keyword>
<dbReference type="GO" id="GO:0008455">
    <property type="term" value="F:alpha-1,6-mannosylglycoprotein 2-beta-N-acetylglucosaminyltransferase activity"/>
    <property type="evidence" value="ECO:0007669"/>
    <property type="project" value="UniProtKB-EC"/>
</dbReference>
<evidence type="ECO:0000256" key="2">
    <source>
        <dbReference type="ARBA" id="ARBA00004323"/>
    </source>
</evidence>
<evidence type="ECO:0000256" key="19">
    <source>
        <dbReference type="ARBA" id="ARBA00031203"/>
    </source>
</evidence>
<evidence type="ECO:0000256" key="16">
    <source>
        <dbReference type="ARBA" id="ARBA00023180"/>
    </source>
</evidence>
<evidence type="ECO:0000256" key="21">
    <source>
        <dbReference type="ARBA" id="ARBA00032915"/>
    </source>
</evidence>
<keyword evidence="14 26" id="KW-0472">Membrane</keyword>
<proteinExistence type="inferred from homology"/>
<comment type="pathway">
    <text evidence="3">Protein modification; protein glycosylation.</text>
</comment>
<dbReference type="InterPro" id="IPR029044">
    <property type="entry name" value="Nucleotide-diphossugar_trans"/>
</dbReference>
<comment type="cofactor">
    <cofactor evidence="1 24">
        <name>Mn(2+)</name>
        <dbReference type="ChEBI" id="CHEBI:29035"/>
    </cofactor>
</comment>
<evidence type="ECO:0000256" key="3">
    <source>
        <dbReference type="ARBA" id="ARBA00004922"/>
    </source>
</evidence>
<feature type="disulfide bond" evidence="25">
    <location>
        <begin position="280"/>
        <end position="283"/>
    </location>
</feature>
<feature type="binding site" evidence="24">
    <location>
        <position position="258"/>
    </location>
    <ligand>
        <name>Mn(2+)</name>
        <dbReference type="ChEBI" id="CHEBI:29035"/>
    </ligand>
</feature>
<evidence type="ECO:0000256" key="14">
    <source>
        <dbReference type="ARBA" id="ARBA00023136"/>
    </source>
</evidence>
<evidence type="ECO:0000256" key="7">
    <source>
        <dbReference type="ARBA" id="ARBA00022676"/>
    </source>
</evidence>
<comment type="similarity">
    <text evidence="4">Belongs to the glycosyltransferase 16 (GT16) protein family.</text>
</comment>
<dbReference type="EMBL" id="LVLJ01002458">
    <property type="protein sequence ID" value="OAE24924.1"/>
    <property type="molecule type" value="Genomic_DNA"/>
</dbReference>
<dbReference type="Pfam" id="PF05060">
    <property type="entry name" value="MGAT2"/>
    <property type="match status" value="1"/>
</dbReference>
<keyword evidence="28" id="KW-1185">Reference proteome</keyword>
<evidence type="ECO:0000256" key="17">
    <source>
        <dbReference type="ARBA" id="ARBA00023211"/>
    </source>
</evidence>
<evidence type="ECO:0000256" key="4">
    <source>
        <dbReference type="ARBA" id="ARBA00011011"/>
    </source>
</evidence>
<dbReference type="AlphaFoldDB" id="A0A176VVU4"/>
<evidence type="ECO:0000256" key="26">
    <source>
        <dbReference type="SAM" id="Phobius"/>
    </source>
</evidence>
<feature type="binding site" evidence="24">
    <location>
        <position position="366"/>
    </location>
    <ligand>
        <name>Mn(2+)</name>
        <dbReference type="ChEBI" id="CHEBI:29035"/>
    </ligand>
</feature>
<keyword evidence="7" id="KW-0328">Glycosyltransferase</keyword>
<evidence type="ECO:0000256" key="8">
    <source>
        <dbReference type="ARBA" id="ARBA00022679"/>
    </source>
</evidence>
<comment type="catalytic activity">
    <reaction evidence="22">
        <text>an N(4)-{beta-D-GlcNAc-(1-&gt;2)-alpha-D-Man-(1-&gt;3)-[alpha-D-Man-(1-&gt;6)]-beta-D-Man-(1-&gt;4)-beta-D-GlcNAc-(1-&gt;4)-beta-D-GlcNAc}-L-asparaginyl-[protein] + UDP-N-acetyl-alpha-D-glucosamine = N(4)-{beta-D-GlcNAc-(1-&gt;2)-alpha-D-Man-(1-&gt;3)-[beta-D-GlcNAc-(1-&gt;2)-alpha-D-Man-(1-&gt;6)]-beta-D-Man-(1-&gt;4)-beta-D-GlcNAc-(1-&gt;4)-beta-D-GlcNAc}-L-asparaginyl-[protein] + UDP + H(+)</text>
        <dbReference type="Rhea" id="RHEA:12941"/>
        <dbReference type="Rhea" id="RHEA-COMP:13526"/>
        <dbReference type="Rhea" id="RHEA-COMP:14369"/>
        <dbReference type="ChEBI" id="CHEBI:15378"/>
        <dbReference type="ChEBI" id="CHEBI:57705"/>
        <dbReference type="ChEBI" id="CHEBI:58223"/>
        <dbReference type="ChEBI" id="CHEBI:60615"/>
        <dbReference type="ChEBI" id="CHEBI:60651"/>
        <dbReference type="EC" id="2.4.1.143"/>
    </reaction>
</comment>